<dbReference type="Proteomes" id="UP000000377">
    <property type="component" value="Chromosome"/>
</dbReference>
<evidence type="ECO:0000256" key="9">
    <source>
        <dbReference type="PIRSR" id="PIRSR001084-3"/>
    </source>
</evidence>
<dbReference type="GO" id="GO:0009341">
    <property type="term" value="C:beta-galactosidase complex"/>
    <property type="evidence" value="ECO:0007669"/>
    <property type="project" value="InterPro"/>
</dbReference>
<evidence type="ECO:0000256" key="1">
    <source>
        <dbReference type="ARBA" id="ARBA00001412"/>
    </source>
</evidence>
<name>D7BW36_STRBB</name>
<dbReference type="InterPro" id="IPR013780">
    <property type="entry name" value="Glyco_hydro_b"/>
</dbReference>
<dbReference type="GO" id="GO:0004565">
    <property type="term" value="F:beta-galactosidase activity"/>
    <property type="evidence" value="ECO:0007669"/>
    <property type="project" value="UniProtKB-EC"/>
</dbReference>
<feature type="active site" description="Proton donor" evidence="7">
    <location>
        <position position="157"/>
    </location>
</feature>
<evidence type="ECO:0000256" key="5">
    <source>
        <dbReference type="ARBA" id="ARBA00023295"/>
    </source>
</evidence>
<feature type="binding site" evidence="9">
    <location>
        <position position="164"/>
    </location>
    <ligand>
        <name>Zn(2+)</name>
        <dbReference type="ChEBI" id="CHEBI:29105"/>
    </ligand>
</feature>
<dbReference type="Pfam" id="PF08533">
    <property type="entry name" value="Glyco_hydro_42C"/>
    <property type="match status" value="1"/>
</dbReference>
<organism evidence="13 14">
    <name type="scientific">Streptomyces bingchenggensis (strain BCW-1)</name>
    <dbReference type="NCBI Taxonomy" id="749414"/>
    <lineage>
        <taxon>Bacteria</taxon>
        <taxon>Bacillati</taxon>
        <taxon>Actinomycetota</taxon>
        <taxon>Actinomycetes</taxon>
        <taxon>Kitasatosporales</taxon>
        <taxon>Streptomycetaceae</taxon>
        <taxon>Streptomyces</taxon>
    </lineage>
</organism>
<comment type="catalytic activity">
    <reaction evidence="1 6">
        <text>Hydrolysis of terminal non-reducing beta-D-galactose residues in beta-D-galactosides.</text>
        <dbReference type="EC" id="3.2.1.23"/>
    </reaction>
</comment>
<proteinExistence type="inferred from homology"/>
<feature type="binding site" evidence="9">
    <location>
        <position position="162"/>
    </location>
    <ligand>
        <name>Zn(2+)</name>
        <dbReference type="ChEBI" id="CHEBI:29105"/>
    </ligand>
</feature>
<feature type="binding site" evidence="9">
    <location>
        <position position="167"/>
    </location>
    <ligand>
        <name>Zn(2+)</name>
        <dbReference type="ChEBI" id="CHEBI:29105"/>
    </ligand>
</feature>
<accession>D7BW36</accession>
<feature type="domain" description="Beta-galactosidase trimerisation" evidence="11">
    <location>
        <begin position="398"/>
        <end position="610"/>
    </location>
</feature>
<dbReference type="HOGENOM" id="CLU_012430_1_1_11"/>
<dbReference type="EC" id="3.2.1.23" evidence="3 6"/>
<dbReference type="GO" id="GO:0006012">
    <property type="term" value="P:galactose metabolic process"/>
    <property type="evidence" value="ECO:0007669"/>
    <property type="project" value="InterPro"/>
</dbReference>
<evidence type="ECO:0000256" key="3">
    <source>
        <dbReference type="ARBA" id="ARBA00012756"/>
    </source>
</evidence>
<evidence type="ECO:0000259" key="10">
    <source>
        <dbReference type="Pfam" id="PF02449"/>
    </source>
</evidence>
<dbReference type="PIRSF" id="PIRSF001084">
    <property type="entry name" value="B-galactosidase"/>
    <property type="match status" value="1"/>
</dbReference>
<comment type="similarity">
    <text evidence="2 6">Belongs to the glycosyl hydrolase 42 family.</text>
</comment>
<feature type="binding site" evidence="9">
    <location>
        <position position="122"/>
    </location>
    <ligand>
        <name>Zn(2+)</name>
        <dbReference type="ChEBI" id="CHEBI:29105"/>
    </ligand>
</feature>
<evidence type="ECO:0000313" key="14">
    <source>
        <dbReference type="Proteomes" id="UP000000377"/>
    </source>
</evidence>
<feature type="domain" description="Beta-galactosidase C-terminal" evidence="12">
    <location>
        <begin position="619"/>
        <end position="665"/>
    </location>
</feature>
<dbReference type="CDD" id="cd03143">
    <property type="entry name" value="A4_beta-galactosidase_middle_domain"/>
    <property type="match status" value="1"/>
</dbReference>
<keyword evidence="4 6" id="KW-0378">Hydrolase</keyword>
<keyword evidence="9" id="KW-0862">Zinc</keyword>
<evidence type="ECO:0000256" key="8">
    <source>
        <dbReference type="PIRSR" id="PIRSR001084-2"/>
    </source>
</evidence>
<dbReference type="Gene3D" id="2.60.40.1180">
    <property type="entry name" value="Golgi alpha-mannosidase II"/>
    <property type="match status" value="1"/>
</dbReference>
<dbReference type="SUPFAM" id="SSF51445">
    <property type="entry name" value="(Trans)glycosidases"/>
    <property type="match status" value="1"/>
</dbReference>
<dbReference type="PATRIC" id="fig|749414.3.peg.8874"/>
<dbReference type="STRING" id="749414.SBI_08628"/>
<dbReference type="GO" id="GO:0046872">
    <property type="term" value="F:metal ion binding"/>
    <property type="evidence" value="ECO:0007669"/>
    <property type="project" value="UniProtKB-KW"/>
</dbReference>
<dbReference type="Pfam" id="PF02449">
    <property type="entry name" value="Glyco_hydro_42"/>
    <property type="match status" value="1"/>
</dbReference>
<dbReference type="InterPro" id="IPR013529">
    <property type="entry name" value="Glyco_hydro_42_N"/>
</dbReference>
<dbReference type="SUPFAM" id="SSF52317">
    <property type="entry name" value="Class I glutamine amidotransferase-like"/>
    <property type="match status" value="1"/>
</dbReference>
<dbReference type="RefSeq" id="WP_014181195.1">
    <property type="nucleotide sequence ID" value="NC_016582.1"/>
</dbReference>
<dbReference type="InterPro" id="IPR029062">
    <property type="entry name" value="Class_I_gatase-like"/>
</dbReference>
<dbReference type="EMBL" id="CP002047">
    <property type="protein sequence ID" value="ADI11746.1"/>
    <property type="molecule type" value="Genomic_DNA"/>
</dbReference>
<evidence type="ECO:0000313" key="13">
    <source>
        <dbReference type="EMBL" id="ADI11746.1"/>
    </source>
</evidence>
<dbReference type="InterPro" id="IPR003476">
    <property type="entry name" value="Glyco_hydro_42"/>
</dbReference>
<dbReference type="Pfam" id="PF08532">
    <property type="entry name" value="Glyco_hydro_42M"/>
    <property type="match status" value="1"/>
</dbReference>
<keyword evidence="5 6" id="KW-0326">Glycosidase</keyword>
<evidence type="ECO:0000256" key="6">
    <source>
        <dbReference type="PIRNR" id="PIRNR001084"/>
    </source>
</evidence>
<dbReference type="Gene3D" id="3.40.50.880">
    <property type="match status" value="1"/>
</dbReference>
<reference evidence="13 14" key="1">
    <citation type="journal article" date="2010" name="J. Bacteriol.">
        <title>Genome sequence of the milbemycin-producing bacterium Streptomyces bingchenggensis.</title>
        <authorList>
            <person name="Wang X.J."/>
            <person name="Yan Y.J."/>
            <person name="Zhang B."/>
            <person name="An J."/>
            <person name="Wang J.J."/>
            <person name="Tian J."/>
            <person name="Jiang L."/>
            <person name="Chen Y.H."/>
            <person name="Huang S.X."/>
            <person name="Yin M."/>
            <person name="Zhang J."/>
            <person name="Gao A.L."/>
            <person name="Liu C.X."/>
            <person name="Zhu Z.X."/>
            <person name="Xiang W.S."/>
        </authorList>
    </citation>
    <scope>NUCLEOTIDE SEQUENCE [LARGE SCALE GENOMIC DNA]</scope>
    <source>
        <strain evidence="13 14">BCW-1</strain>
    </source>
</reference>
<dbReference type="PANTHER" id="PTHR36447">
    <property type="entry name" value="BETA-GALACTOSIDASE GANA"/>
    <property type="match status" value="1"/>
</dbReference>
<evidence type="ECO:0000259" key="11">
    <source>
        <dbReference type="Pfam" id="PF08532"/>
    </source>
</evidence>
<dbReference type="AlphaFoldDB" id="D7BW36"/>
<dbReference type="KEGG" id="sbh:SBI_08628"/>
<dbReference type="Gene3D" id="3.20.20.80">
    <property type="entry name" value="Glycosidases"/>
    <property type="match status" value="1"/>
</dbReference>
<evidence type="ECO:0000256" key="7">
    <source>
        <dbReference type="PIRSR" id="PIRSR001084-1"/>
    </source>
</evidence>
<feature type="binding site" evidence="8">
    <location>
        <position position="156"/>
    </location>
    <ligand>
        <name>substrate</name>
    </ligand>
</feature>
<gene>
    <name evidence="13" type="primary">bga13</name>
    <name evidence="13" type="ordered locus">SBI_08628</name>
</gene>
<dbReference type="PANTHER" id="PTHR36447:SF1">
    <property type="entry name" value="BETA-GALACTOSIDASE GANA"/>
    <property type="match status" value="1"/>
</dbReference>
<dbReference type="CAZy" id="GH42">
    <property type="family name" value="Glycoside Hydrolase Family 42"/>
</dbReference>
<keyword evidence="9" id="KW-0479">Metal-binding</keyword>
<protein>
    <recommendedName>
        <fullName evidence="3 6">Beta-galactosidase</fullName>
        <shortName evidence="6">Beta-gal</shortName>
        <ecNumber evidence="3 6">3.2.1.23</ecNumber>
    </recommendedName>
</protein>
<feature type="binding site" evidence="8">
    <location>
        <position position="118"/>
    </location>
    <ligand>
        <name>substrate</name>
    </ligand>
</feature>
<sequence>MTSDNMLRFRERLNGVVFGGDYNPEQWPRDVWDEDIRLMKEAGLGMVTIGVFSWSALEPADGVFEMDWLDDVVDRLHAGGIAVDLATPNAAPPPWMAEEHPEAMMVDRHGKRIGIGSRGHFCPSSPVYRDRSLRMARKLAERYGDHPALAMWHVGNEYHAECFCKQCDERFRYWLQEKYGSIDELNSRWGTVMWSQRYSDWGQVHLPRPVRGHVNPARQLDYSRFNSDVQLDLFRHERDLLHEITPAIPVTTNFFQNVSLNDYHRWGSEVDVVAFDSYPDPGRADASARAALHYDLMRSVGGGEPWLVLEQAAGAVSQWPRNYVKQPGRMRLGSYQTMARGADAVMFFQWRASRTGQEKFHSAMLPHSGTASRTWREVSELGRELPRTATVVGARSEADVAIVWDWDNWWAVEGCFHPVNDFSYADTLLEHYTPLWEQNVAVDVVTLSTDLSRYRVLVIPNQYLITAEQRVALEEFIEGGGHVLVSYFSGIVDGDDQIITGGYPGGLRDVIGAHVLEFCPMLPETSVAVRAVEGQDLLPAGFSGRALRWQDDLVSEGAQVVAEYTDSHLRSKPAVLDRRSGDGSCVYLGTTLDTASYTAVLRSLLQRAGVAPVLDAPTGVEVTERVGQTQRFLFLLNHGAPTSVCLDRDGIDLLTGEQHRAGETVALASSGVCIIESDR</sequence>
<keyword evidence="14" id="KW-1185">Reference proteome</keyword>
<dbReference type="InterPro" id="IPR013738">
    <property type="entry name" value="Beta_galactosidase_Trimer"/>
</dbReference>
<evidence type="ECO:0000256" key="4">
    <source>
        <dbReference type="ARBA" id="ARBA00022801"/>
    </source>
</evidence>
<dbReference type="eggNOG" id="COG1874">
    <property type="taxonomic scope" value="Bacteria"/>
</dbReference>
<evidence type="ECO:0000259" key="12">
    <source>
        <dbReference type="Pfam" id="PF08533"/>
    </source>
</evidence>
<dbReference type="InterPro" id="IPR017853">
    <property type="entry name" value="GH"/>
</dbReference>
<feature type="active site" description="Nucleophile" evidence="7">
    <location>
        <position position="310"/>
    </location>
</feature>
<dbReference type="InterPro" id="IPR013739">
    <property type="entry name" value="Beta_galactosidase_C"/>
</dbReference>
<evidence type="ECO:0000256" key="2">
    <source>
        <dbReference type="ARBA" id="ARBA00005940"/>
    </source>
</evidence>
<feature type="domain" description="Glycoside hydrolase family 42 N-terminal" evidence="10">
    <location>
        <begin position="21"/>
        <end position="385"/>
    </location>
</feature>